<evidence type="ECO:0000313" key="11">
    <source>
        <dbReference type="EMBL" id="MSA88686.1"/>
    </source>
</evidence>
<evidence type="ECO:0000256" key="4">
    <source>
        <dbReference type="ARBA" id="ARBA00013137"/>
    </source>
</evidence>
<evidence type="ECO:0000313" key="13">
    <source>
        <dbReference type="Proteomes" id="UP000433575"/>
    </source>
</evidence>
<evidence type="ECO:0000256" key="3">
    <source>
        <dbReference type="ARBA" id="ARBA00008040"/>
    </source>
</evidence>
<evidence type="ECO:0000256" key="8">
    <source>
        <dbReference type="ARBA" id="ARBA00023002"/>
    </source>
</evidence>
<dbReference type="Gene3D" id="3.90.1010.20">
    <property type="match status" value="1"/>
</dbReference>
<dbReference type="AlphaFoldDB" id="A0A6N7S5S6"/>
<dbReference type="PANTHER" id="PTHR43400">
    <property type="entry name" value="FUMARATE REDUCTASE"/>
    <property type="match status" value="1"/>
</dbReference>
<dbReference type="GO" id="GO:0016020">
    <property type="term" value="C:membrane"/>
    <property type="evidence" value="ECO:0007669"/>
    <property type="project" value="InterPro"/>
</dbReference>
<evidence type="ECO:0000256" key="1">
    <source>
        <dbReference type="ARBA" id="ARBA00001917"/>
    </source>
</evidence>
<dbReference type="EMBL" id="WKPI01000003">
    <property type="protein sequence ID" value="MSC32233.1"/>
    <property type="molecule type" value="Genomic_DNA"/>
</dbReference>
<comment type="cofactor">
    <cofactor evidence="1">
        <name>FMN</name>
        <dbReference type="ChEBI" id="CHEBI:58210"/>
    </cofactor>
</comment>
<keyword evidence="6" id="KW-0285">Flavoprotein</keyword>
<dbReference type="GO" id="GO:0010181">
    <property type="term" value="F:FMN binding"/>
    <property type="evidence" value="ECO:0007669"/>
    <property type="project" value="InterPro"/>
</dbReference>
<reference evidence="13 14" key="1">
    <citation type="journal article" date="2019" name="Nat. Med.">
        <title>A library of human gut bacterial isolates paired with longitudinal multiomics data enables mechanistic microbiome research.</title>
        <authorList>
            <person name="Poyet M."/>
            <person name="Groussin M."/>
            <person name="Gibbons S.M."/>
            <person name="Avila-Pacheco J."/>
            <person name="Jiang X."/>
            <person name="Kearney S.M."/>
            <person name="Perrotta A.R."/>
            <person name="Berdy B."/>
            <person name="Zhao S."/>
            <person name="Lieberman T.D."/>
            <person name="Swanson P.K."/>
            <person name="Smith M."/>
            <person name="Roesemann S."/>
            <person name="Alexander J.E."/>
            <person name="Rich S.A."/>
            <person name="Livny J."/>
            <person name="Vlamakis H."/>
            <person name="Clish C."/>
            <person name="Bullock K."/>
            <person name="Deik A."/>
            <person name="Scott J."/>
            <person name="Pierce K.A."/>
            <person name="Xavier R.J."/>
            <person name="Alm E.J."/>
        </authorList>
    </citation>
    <scope>NUCLEOTIDE SEQUENCE [LARGE SCALE GENOMIC DNA]</scope>
    <source>
        <strain evidence="11 13">BIOML-A4</strain>
        <strain evidence="12 14">BIOML-A5</strain>
    </source>
</reference>
<dbReference type="InterPro" id="IPR027477">
    <property type="entry name" value="Succ_DH/fumarate_Rdtase_cat_sf"/>
</dbReference>
<gene>
    <name evidence="12" type="ORF">GKD88_03765</name>
    <name evidence="11" type="ORF">GKE08_05035</name>
</gene>
<feature type="domain" description="FMN-binding" evidence="10">
    <location>
        <begin position="594"/>
        <end position="668"/>
    </location>
</feature>
<dbReference type="PANTHER" id="PTHR43400:SF7">
    <property type="entry name" value="FAD-DEPENDENT OXIDOREDUCTASE 2 FAD BINDING DOMAIN-CONTAINING PROTEIN"/>
    <property type="match status" value="1"/>
</dbReference>
<dbReference type="OrthoDB" id="353581at2"/>
<dbReference type="Gene3D" id="3.50.50.60">
    <property type="entry name" value="FAD/NAD(P)-binding domain"/>
    <property type="match status" value="1"/>
</dbReference>
<dbReference type="Pfam" id="PF04205">
    <property type="entry name" value="FMN_bind"/>
    <property type="match status" value="1"/>
</dbReference>
<organism evidence="11 13">
    <name type="scientific">Holdemania massiliensis</name>
    <dbReference type="NCBI Taxonomy" id="1468449"/>
    <lineage>
        <taxon>Bacteria</taxon>
        <taxon>Bacillati</taxon>
        <taxon>Bacillota</taxon>
        <taxon>Erysipelotrichia</taxon>
        <taxon>Erysipelotrichales</taxon>
        <taxon>Erysipelotrichaceae</taxon>
        <taxon>Holdemania</taxon>
    </lineage>
</organism>
<dbReference type="EC" id="1.3.99.33" evidence="4"/>
<dbReference type="InterPro" id="IPR050315">
    <property type="entry name" value="FAD-oxidoreductase_2"/>
</dbReference>
<evidence type="ECO:0000256" key="5">
    <source>
        <dbReference type="ARBA" id="ARBA00015872"/>
    </source>
</evidence>
<evidence type="ECO:0000256" key="2">
    <source>
        <dbReference type="ARBA" id="ARBA00001974"/>
    </source>
</evidence>
<dbReference type="SUPFAM" id="SSF51905">
    <property type="entry name" value="FAD/NAD(P)-binding domain"/>
    <property type="match status" value="1"/>
</dbReference>
<dbReference type="InterPro" id="IPR003953">
    <property type="entry name" value="FAD-dep_OxRdtase_2_FAD-bd"/>
</dbReference>
<sequence length="670" mass="72632">MSSGRISNCEEMREIMKMNRKRSALCLSAFLLCSLITGCAVNQGNNAVPPPSPQTTDADVIVVGAGPAGMSAALSAVENGAEKVILLERRNTTGGTMTNTSGSMSGADTIIQQLDGYTEDSPELYYEDIAHFALNNSGRPNLDIIWLYANESKNVVNWLWENGLNDNEYTTMPDGKKTVFAPEHDLYNYPRTYKPLPDNPEKYRAAIHEVMDEMLARTPEIEIRLNTQGMKLIPNENGHILGLEIQDLTSGETTTLQAACGIIMATGDFAGNPKLISYYKEGLDSVLTAGLKECDGNGLRMLQEVGATLTYNMDRMATLAVGLENPLAPGTGRIMDTKAMYAGGINVNQNGERFVDETHRQQVVRERALDAQPGNVMYEIFTDKIRDDLLTTIHAPMMQVFFMSDAGKSYVIEADSIEELAGKINVPADTLKKTIEDYNAHVDSKEPDEFGREFVLNDNLYNAAINKVEGDKYYCVPIKSLLIATSGGIKPNVMMQPMDKFGTAIPGVFVAGAVSSFWGGGAMSGTAILGASFMGREAGKNAMTIDYIESYKVQPADDSIPAEYFTADSSPTAVQRYDMEKTFKDGTYEATVDGQDGPMTVEVIIQEGKINAVTVKDHKETVTVGGPALETLPAAIVEANSINIDAISGATLSSERLFQAVAACLDKASQ</sequence>
<keyword evidence="7" id="KW-0274">FAD</keyword>
<comment type="caution">
    <text evidence="11">The sequence shown here is derived from an EMBL/GenBank/DDBJ whole genome shotgun (WGS) entry which is preliminary data.</text>
</comment>
<keyword evidence="8" id="KW-0560">Oxidoreductase</keyword>
<evidence type="ECO:0000256" key="9">
    <source>
        <dbReference type="ARBA" id="ARBA00049922"/>
    </source>
</evidence>
<evidence type="ECO:0000313" key="12">
    <source>
        <dbReference type="EMBL" id="MSC32233.1"/>
    </source>
</evidence>
<name>A0A6N7S5S6_9FIRM</name>
<dbReference type="PRINTS" id="PR00411">
    <property type="entry name" value="PNDRDTASEI"/>
</dbReference>
<dbReference type="EMBL" id="WKPJ01000004">
    <property type="protein sequence ID" value="MSA88686.1"/>
    <property type="molecule type" value="Genomic_DNA"/>
</dbReference>
<evidence type="ECO:0000256" key="7">
    <source>
        <dbReference type="ARBA" id="ARBA00022827"/>
    </source>
</evidence>
<dbReference type="SUPFAM" id="SSF56425">
    <property type="entry name" value="Succinate dehydrogenase/fumarate reductase flavoprotein, catalytic domain"/>
    <property type="match status" value="1"/>
</dbReference>
<comment type="similarity">
    <text evidence="3">Belongs to the FAD-dependent oxidoreductase 2 family. FRD/SDH subfamily.</text>
</comment>
<dbReference type="InterPro" id="IPR036188">
    <property type="entry name" value="FAD/NAD-bd_sf"/>
</dbReference>
<dbReference type="Proteomes" id="UP000433575">
    <property type="component" value="Unassembled WGS sequence"/>
</dbReference>
<evidence type="ECO:0000259" key="10">
    <source>
        <dbReference type="SMART" id="SM00900"/>
    </source>
</evidence>
<protein>
    <recommendedName>
        <fullName evidence="5">Urocanate reductase</fullName>
        <ecNumber evidence="4">1.3.99.33</ecNumber>
    </recommendedName>
</protein>
<dbReference type="GO" id="GO:0033765">
    <property type="term" value="F:steroid dehydrogenase activity, acting on the CH-CH group of donors"/>
    <property type="evidence" value="ECO:0007669"/>
    <property type="project" value="UniProtKB-ARBA"/>
</dbReference>
<comment type="cofactor">
    <cofactor evidence="2">
        <name>FAD</name>
        <dbReference type="ChEBI" id="CHEBI:57692"/>
    </cofactor>
</comment>
<dbReference type="Proteomes" id="UP000480929">
    <property type="component" value="Unassembled WGS sequence"/>
</dbReference>
<dbReference type="Pfam" id="PF00890">
    <property type="entry name" value="FAD_binding_2"/>
    <property type="match status" value="1"/>
</dbReference>
<dbReference type="Gene3D" id="3.90.700.10">
    <property type="entry name" value="Succinate dehydrogenase/fumarate reductase flavoprotein, catalytic domain"/>
    <property type="match status" value="1"/>
</dbReference>
<accession>A0A6N7S5S6</accession>
<comment type="catalytic activity">
    <reaction evidence="9">
        <text>dihydrourocanate + A = urocanate + AH2</text>
        <dbReference type="Rhea" id="RHEA:36059"/>
        <dbReference type="ChEBI" id="CHEBI:13193"/>
        <dbReference type="ChEBI" id="CHEBI:17499"/>
        <dbReference type="ChEBI" id="CHEBI:27247"/>
        <dbReference type="ChEBI" id="CHEBI:72991"/>
        <dbReference type="EC" id="1.3.99.33"/>
    </reaction>
</comment>
<keyword evidence="14" id="KW-1185">Reference proteome</keyword>
<evidence type="ECO:0000256" key="6">
    <source>
        <dbReference type="ARBA" id="ARBA00022630"/>
    </source>
</evidence>
<dbReference type="SMART" id="SM00900">
    <property type="entry name" value="FMN_bind"/>
    <property type="match status" value="1"/>
</dbReference>
<evidence type="ECO:0000313" key="14">
    <source>
        <dbReference type="Proteomes" id="UP000480929"/>
    </source>
</evidence>
<proteinExistence type="inferred from homology"/>
<dbReference type="InterPro" id="IPR007329">
    <property type="entry name" value="FMN-bd"/>
</dbReference>